<accession>A0A8H4QFH0</accession>
<evidence type="ECO:0000313" key="2">
    <source>
        <dbReference type="Proteomes" id="UP000521872"/>
    </source>
</evidence>
<keyword evidence="2" id="KW-1185">Reference proteome</keyword>
<organism evidence="1 2">
    <name type="scientific">Agrocybe pediades</name>
    <dbReference type="NCBI Taxonomy" id="84607"/>
    <lineage>
        <taxon>Eukaryota</taxon>
        <taxon>Fungi</taxon>
        <taxon>Dikarya</taxon>
        <taxon>Basidiomycota</taxon>
        <taxon>Agaricomycotina</taxon>
        <taxon>Agaricomycetes</taxon>
        <taxon>Agaricomycetidae</taxon>
        <taxon>Agaricales</taxon>
        <taxon>Agaricineae</taxon>
        <taxon>Strophariaceae</taxon>
        <taxon>Agrocybe</taxon>
    </lineage>
</organism>
<name>A0A8H4QFH0_9AGAR</name>
<dbReference type="EMBL" id="JAACJL010000060">
    <property type="protein sequence ID" value="KAF4609711.1"/>
    <property type="molecule type" value="Genomic_DNA"/>
</dbReference>
<evidence type="ECO:0000313" key="1">
    <source>
        <dbReference type="EMBL" id="KAF4609711.1"/>
    </source>
</evidence>
<proteinExistence type="predicted"/>
<reference evidence="1 2" key="1">
    <citation type="submission" date="2019-12" db="EMBL/GenBank/DDBJ databases">
        <authorList>
            <person name="Floudas D."/>
            <person name="Bentzer J."/>
            <person name="Ahren D."/>
            <person name="Johansson T."/>
            <person name="Persson P."/>
            <person name="Tunlid A."/>
        </authorList>
    </citation>
    <scope>NUCLEOTIDE SEQUENCE [LARGE SCALE GENOMIC DNA]</scope>
    <source>
        <strain evidence="1 2">CBS 102.39</strain>
    </source>
</reference>
<dbReference type="AlphaFoldDB" id="A0A8H4QFH0"/>
<protein>
    <submittedName>
        <fullName evidence="1">Uncharacterized protein</fullName>
    </submittedName>
</protein>
<sequence>MADENGDFPKDVGSLQAFRSSTSMKRDLSVEVSTLPSSRIVQTFIDNTLQTAQTMLDNVNHHLQEYQDTFSVAEESRILERNDVLLVQNFTLMPPLLPTTQIQHNFLRPPHS</sequence>
<gene>
    <name evidence="1" type="ORF">D9613_011990</name>
</gene>
<comment type="caution">
    <text evidence="1">The sequence shown here is derived from an EMBL/GenBank/DDBJ whole genome shotgun (WGS) entry which is preliminary data.</text>
</comment>
<dbReference type="Proteomes" id="UP000521872">
    <property type="component" value="Unassembled WGS sequence"/>
</dbReference>